<dbReference type="InterPro" id="IPR049163">
    <property type="entry name" value="Pif1-like_2B_dom"/>
</dbReference>
<dbReference type="InParanoid" id="A0A1X7VSP1"/>
<evidence type="ECO:0000256" key="7">
    <source>
        <dbReference type="ARBA" id="ARBA00023204"/>
    </source>
</evidence>
<keyword evidence="2" id="KW-0227">DNA damage</keyword>
<keyword evidence="5" id="KW-0067">ATP-binding</keyword>
<accession>A0A1X7VSP1</accession>
<protein>
    <submittedName>
        <fullName evidence="10">ATP-dependent DNA helicase</fullName>
    </submittedName>
</protein>
<feature type="domain" description="DNA helicase Pif1-like 2B" evidence="9">
    <location>
        <begin position="17"/>
        <end position="48"/>
    </location>
</feature>
<evidence type="ECO:0000259" key="9">
    <source>
        <dbReference type="Pfam" id="PF21530"/>
    </source>
</evidence>
<keyword evidence="6" id="KW-0238">DNA-binding</keyword>
<proteinExistence type="predicted"/>
<keyword evidence="1" id="KW-0547">Nucleotide-binding</keyword>
<sequence length="135" mass="14715">MSNGPDKKTETRNLHTTLKLAVGAGVMLTVNVDISDGLVNGARGEVVHVAVNKENSPITILVKFDNQTTLDGYYTPPISLTFAWATTIHEVLGLTLYEIVVDLKGGHFNVGQAYVAFRRVKSLQVLHILSLTNLQ</sequence>
<keyword evidence="3" id="KW-0378">Hydrolase</keyword>
<keyword evidence="4" id="KW-0347">Helicase</keyword>
<evidence type="ECO:0000313" key="10">
    <source>
        <dbReference type="EnsemblMetazoa" id="Aqu2.1.42899_001"/>
    </source>
</evidence>
<dbReference type="PANTHER" id="PTHR47642">
    <property type="entry name" value="ATP-DEPENDENT DNA HELICASE"/>
    <property type="match status" value="1"/>
</dbReference>
<dbReference type="InterPro" id="IPR027417">
    <property type="entry name" value="P-loop_NTPase"/>
</dbReference>
<dbReference type="InterPro" id="IPR051055">
    <property type="entry name" value="PIF1_helicase"/>
</dbReference>
<organism evidence="10">
    <name type="scientific">Amphimedon queenslandica</name>
    <name type="common">Sponge</name>
    <dbReference type="NCBI Taxonomy" id="400682"/>
    <lineage>
        <taxon>Eukaryota</taxon>
        <taxon>Metazoa</taxon>
        <taxon>Porifera</taxon>
        <taxon>Demospongiae</taxon>
        <taxon>Heteroscleromorpha</taxon>
        <taxon>Haplosclerida</taxon>
        <taxon>Niphatidae</taxon>
        <taxon>Amphimedon</taxon>
    </lineage>
</organism>
<evidence type="ECO:0000256" key="8">
    <source>
        <dbReference type="ARBA" id="ARBA00023235"/>
    </source>
</evidence>
<evidence type="ECO:0000256" key="6">
    <source>
        <dbReference type="ARBA" id="ARBA00023125"/>
    </source>
</evidence>
<dbReference type="Gene3D" id="2.30.30.940">
    <property type="match status" value="1"/>
</dbReference>
<reference evidence="10" key="1">
    <citation type="submission" date="2017-05" db="UniProtKB">
        <authorList>
            <consortium name="EnsemblMetazoa"/>
        </authorList>
    </citation>
    <scope>IDENTIFICATION</scope>
</reference>
<keyword evidence="7" id="KW-0234">DNA repair</keyword>
<dbReference type="Pfam" id="PF21530">
    <property type="entry name" value="Pif1_2B_dom"/>
    <property type="match status" value="1"/>
</dbReference>
<dbReference type="EnsemblMetazoa" id="Aqu2.1.42899_001">
    <property type="protein sequence ID" value="Aqu2.1.42899_001"/>
    <property type="gene ID" value="Aqu2.1.42899"/>
</dbReference>
<keyword evidence="8" id="KW-0413">Isomerase</keyword>
<dbReference type="eggNOG" id="KOG0987">
    <property type="taxonomic scope" value="Eukaryota"/>
</dbReference>
<dbReference type="Gene3D" id="3.40.50.300">
    <property type="entry name" value="P-loop containing nucleotide triphosphate hydrolases"/>
    <property type="match status" value="1"/>
</dbReference>
<evidence type="ECO:0000256" key="2">
    <source>
        <dbReference type="ARBA" id="ARBA00022763"/>
    </source>
</evidence>
<evidence type="ECO:0000256" key="4">
    <source>
        <dbReference type="ARBA" id="ARBA00022806"/>
    </source>
</evidence>
<dbReference type="AlphaFoldDB" id="A0A1X7VSP1"/>
<evidence type="ECO:0000256" key="1">
    <source>
        <dbReference type="ARBA" id="ARBA00022741"/>
    </source>
</evidence>
<evidence type="ECO:0000256" key="5">
    <source>
        <dbReference type="ARBA" id="ARBA00022840"/>
    </source>
</evidence>
<name>A0A1X7VSP1_AMPQE</name>
<evidence type="ECO:0000256" key="3">
    <source>
        <dbReference type="ARBA" id="ARBA00022801"/>
    </source>
</evidence>
<dbReference type="SUPFAM" id="SSF52540">
    <property type="entry name" value="P-loop containing nucleoside triphosphate hydrolases"/>
    <property type="match status" value="1"/>
</dbReference>
<dbReference type="PANTHER" id="PTHR47642:SF5">
    <property type="entry name" value="ATP-DEPENDENT DNA HELICASE"/>
    <property type="match status" value="1"/>
</dbReference>